<keyword evidence="2" id="KW-1185">Reference proteome</keyword>
<name>A0A2R8CKL3_9GAMM</name>
<accession>A0A2R8CKL3</accession>
<sequence>MTDIASKPRIRLPAGYTHKRSAPAPRAEAFSFGDLVPVTSVRDFLYEGLWL</sequence>
<dbReference type="AlphaFoldDB" id="A0A2R8CKL3"/>
<dbReference type="Proteomes" id="UP000244934">
    <property type="component" value="Unassembled WGS sequence"/>
</dbReference>
<dbReference type="EMBL" id="ONZI01000002">
    <property type="protein sequence ID" value="SPJ33411.1"/>
    <property type="molecule type" value="Genomic_DNA"/>
</dbReference>
<proteinExistence type="predicted"/>
<evidence type="ECO:0000313" key="2">
    <source>
        <dbReference type="Proteomes" id="UP000244934"/>
    </source>
</evidence>
<reference evidence="2" key="1">
    <citation type="submission" date="2018-03" db="EMBL/GenBank/DDBJ databases">
        <authorList>
            <person name="Navarro De La Torre S."/>
        </authorList>
    </citation>
    <scope>NUCLEOTIDE SEQUENCE [LARGE SCALE GENOMIC DNA]</scope>
    <source>
        <strain evidence="2">EAod3</strain>
    </source>
</reference>
<evidence type="ECO:0000313" key="1">
    <source>
        <dbReference type="EMBL" id="SPJ33411.1"/>
    </source>
</evidence>
<gene>
    <name evidence="1" type="ORF">KSP9073_01420</name>
</gene>
<organism evidence="1 2">
    <name type="scientific">Kushneria phyllosphaerae</name>
    <dbReference type="NCBI Taxonomy" id="2100822"/>
    <lineage>
        <taxon>Bacteria</taxon>
        <taxon>Pseudomonadati</taxon>
        <taxon>Pseudomonadota</taxon>
        <taxon>Gammaproteobacteria</taxon>
        <taxon>Oceanospirillales</taxon>
        <taxon>Halomonadaceae</taxon>
        <taxon>Kushneria</taxon>
    </lineage>
</organism>
<protein>
    <submittedName>
        <fullName evidence="1">Uncharacterized protein</fullName>
    </submittedName>
</protein>